<keyword evidence="2" id="KW-0229">DNA integration</keyword>
<dbReference type="InterPro" id="IPR011010">
    <property type="entry name" value="DNA_brk_join_enz"/>
</dbReference>
<dbReference type="CDD" id="cd01184">
    <property type="entry name" value="INT_C_like_1"/>
    <property type="match status" value="1"/>
</dbReference>
<reference evidence="6" key="1">
    <citation type="submission" date="2014-09" db="EMBL/GenBank/DDBJ databases">
        <title>Vibrio variabilis JCM 19239. (C206) whole genome shotgun sequence.</title>
        <authorList>
            <person name="Sawabe T."/>
            <person name="Meirelles P."/>
            <person name="Nakanishi M."/>
            <person name="Sayaka M."/>
            <person name="Hattori M."/>
            <person name="Ohkuma M."/>
        </authorList>
    </citation>
    <scope>NUCLEOTIDE SEQUENCE [LARGE SCALE GENOMIC DNA]</scope>
    <source>
        <strain evidence="6">JCM 19239</strain>
    </source>
</reference>
<evidence type="ECO:0000256" key="4">
    <source>
        <dbReference type="ARBA" id="ARBA00023172"/>
    </source>
</evidence>
<evidence type="ECO:0000256" key="1">
    <source>
        <dbReference type="ARBA" id="ARBA00008857"/>
    </source>
</evidence>
<comment type="similarity">
    <text evidence="1">Belongs to the 'phage' integrase family.</text>
</comment>
<keyword evidence="6" id="KW-1185">Reference proteome</keyword>
<evidence type="ECO:0000256" key="3">
    <source>
        <dbReference type="ARBA" id="ARBA00023125"/>
    </source>
</evidence>
<dbReference type="SUPFAM" id="SSF56349">
    <property type="entry name" value="DNA breaking-rejoining enzymes"/>
    <property type="match status" value="1"/>
</dbReference>
<dbReference type="Gene3D" id="1.10.443.10">
    <property type="entry name" value="Intergrase catalytic core"/>
    <property type="match status" value="1"/>
</dbReference>
<name>A0ABQ0J4Z9_9VIBR</name>
<proteinExistence type="inferred from homology"/>
<comment type="caution">
    <text evidence="5">The sequence shown here is derived from an EMBL/GenBank/DDBJ whole genome shotgun (WGS) entry which is preliminary data.</text>
</comment>
<dbReference type="Proteomes" id="UP000029223">
    <property type="component" value="Unassembled WGS sequence"/>
</dbReference>
<gene>
    <name evidence="5" type="ORF">JCM19239_7720</name>
</gene>
<dbReference type="EMBL" id="BBMS01000001">
    <property type="protein sequence ID" value="GAL23766.1"/>
    <property type="molecule type" value="Genomic_DNA"/>
</dbReference>
<accession>A0ABQ0J4Z9</accession>
<evidence type="ECO:0000313" key="6">
    <source>
        <dbReference type="Proteomes" id="UP000029223"/>
    </source>
</evidence>
<evidence type="ECO:0000313" key="5">
    <source>
        <dbReference type="EMBL" id="GAL23766.1"/>
    </source>
</evidence>
<dbReference type="InterPro" id="IPR050090">
    <property type="entry name" value="Tyrosine_recombinase_XerCD"/>
</dbReference>
<keyword evidence="3" id="KW-0238">DNA-binding</keyword>
<keyword evidence="4" id="KW-0233">DNA recombination</keyword>
<organism evidence="5 6">
    <name type="scientific">Vibrio variabilis</name>
    <dbReference type="NCBI Taxonomy" id="990271"/>
    <lineage>
        <taxon>Bacteria</taxon>
        <taxon>Pseudomonadati</taxon>
        <taxon>Pseudomonadota</taxon>
        <taxon>Gammaproteobacteria</taxon>
        <taxon>Vibrionales</taxon>
        <taxon>Vibrionaceae</taxon>
        <taxon>Vibrio</taxon>
    </lineage>
</organism>
<evidence type="ECO:0000256" key="2">
    <source>
        <dbReference type="ARBA" id="ARBA00022908"/>
    </source>
</evidence>
<sequence length="253" mass="29426">MAFKDKLLRVPANLNKIPSFNGLTVDEILALEPEPMATTTANDTLTDVSSFFDWCVENEYATKNSFRKIKVKTNKKASDERNAFTSSDLATLFRHSYFQGGKRKHAYYYWLPGLALYTGARLNELCQLHVKDIRHGNEHDLWTLSITDEDEDQNTRNRSSVRTIPLHNKLIELGFIKYLQSLNHERVFPELKKGRDGYGSAPSKWFARFRDQEPPYVSSFPQLVGTLYRQLHKPYFWTFSNATICLNYQTPHY</sequence>
<dbReference type="InterPro" id="IPR013762">
    <property type="entry name" value="Integrase-like_cat_sf"/>
</dbReference>
<dbReference type="PANTHER" id="PTHR30349">
    <property type="entry name" value="PHAGE INTEGRASE-RELATED"/>
    <property type="match status" value="1"/>
</dbReference>
<dbReference type="PANTHER" id="PTHR30349:SF41">
    <property type="entry name" value="INTEGRASE_RECOMBINASE PROTEIN MJ0367-RELATED"/>
    <property type="match status" value="1"/>
</dbReference>
<protein>
    <submittedName>
        <fullName evidence="5">Integrase</fullName>
    </submittedName>
</protein>